<accession>A0ABQ2Q598</accession>
<dbReference type="EMBL" id="BMQV01000012">
    <property type="protein sequence ID" value="GGP50265.1"/>
    <property type="molecule type" value="Genomic_DNA"/>
</dbReference>
<protein>
    <recommendedName>
        <fullName evidence="3">SCP2 domain-containing protein</fullName>
    </recommendedName>
</protein>
<evidence type="ECO:0000313" key="1">
    <source>
        <dbReference type="EMBL" id="GGP50265.1"/>
    </source>
</evidence>
<evidence type="ECO:0000313" key="2">
    <source>
        <dbReference type="Proteomes" id="UP000654367"/>
    </source>
</evidence>
<reference evidence="2" key="1">
    <citation type="journal article" date="2019" name="Int. J. Syst. Evol. Microbiol.">
        <title>The Global Catalogue of Microorganisms (GCM) 10K type strain sequencing project: providing services to taxonomists for standard genome sequencing and annotation.</title>
        <authorList>
            <consortium name="The Broad Institute Genomics Platform"/>
            <consortium name="The Broad Institute Genome Sequencing Center for Infectious Disease"/>
            <person name="Wu L."/>
            <person name="Ma J."/>
        </authorList>
    </citation>
    <scope>NUCLEOTIDE SEQUENCE [LARGE SCALE GENOMIC DNA]</scope>
    <source>
        <strain evidence="2">JCM 32304</strain>
    </source>
</reference>
<name>A0ABQ2Q598_9GAMM</name>
<proteinExistence type="predicted"/>
<comment type="caution">
    <text evidence="1">The sequence shown here is derived from an EMBL/GenBank/DDBJ whole genome shotgun (WGS) entry which is preliminary data.</text>
</comment>
<sequence length="208" mass="23629">MNTKILTAAVKIIPNKLQHRAICKALNLLVAKPLNQSKGKIISISVTDLNKKWFVTIDTKGFTPLIIDKNADIDINVEASLGAVMASQRKSRLLNAINSEQIKITAQAPYQQEFVEAIKSIEQPNIDDLVHRGYRYLRMKPPVRLNLATVTFEDVECQLDVDYIRDQAVMLESSNLEQALRLMEIAHKARPEGPFIKDKLFEYRKKLS</sequence>
<keyword evidence="2" id="KW-1185">Reference proteome</keyword>
<evidence type="ECO:0008006" key="3">
    <source>
        <dbReference type="Google" id="ProtNLM"/>
    </source>
</evidence>
<organism evidence="1 2">
    <name type="scientific">Shewanella saliphila</name>
    <dbReference type="NCBI Taxonomy" id="2282698"/>
    <lineage>
        <taxon>Bacteria</taxon>
        <taxon>Pseudomonadati</taxon>
        <taxon>Pseudomonadota</taxon>
        <taxon>Gammaproteobacteria</taxon>
        <taxon>Alteromonadales</taxon>
        <taxon>Shewanellaceae</taxon>
        <taxon>Shewanella</taxon>
    </lineage>
</organism>
<gene>
    <name evidence="1" type="ORF">GCM10009409_15940</name>
</gene>
<dbReference type="Proteomes" id="UP000654367">
    <property type="component" value="Unassembled WGS sequence"/>
</dbReference>
<dbReference type="RefSeq" id="WP_188919095.1">
    <property type="nucleotide sequence ID" value="NZ_BMQV01000012.1"/>
</dbReference>